<sequence length="214" mass="24483">MLRINCSDGSKLEATEDEFAQFRNGLVVQLDDRLEQRISHLVWMDMFVGYKRSSLNCFAVLGAIKNLEAGEPESGVKPATRFRREPLKGLWHKHFYTGANLPLNVINGLRDGELERIAEKLRNEGHQSEDLDRRRYLGAAMQAVKNSLAERSSAQKLTGEWLIFAKCNTGNLYLSLGYHDQGCSSEERDHFLFERIKSHCAHEFPDLHMFIQNG</sequence>
<protein>
    <submittedName>
        <fullName evidence="1">Uncharacterized protein</fullName>
    </submittedName>
</protein>
<evidence type="ECO:0000313" key="1">
    <source>
        <dbReference type="EMBL" id="CDN55283.1"/>
    </source>
</evidence>
<dbReference type="AlphaFoldDB" id="A0A068T9Z8"/>
<dbReference type="eggNOG" id="ENOG5032TED">
    <property type="taxonomic scope" value="Bacteria"/>
</dbReference>
<dbReference type="Proteomes" id="UP000028186">
    <property type="component" value="Chromosome I"/>
</dbReference>
<reference evidence="2" key="1">
    <citation type="journal article" date="2014" name="BMC Genomics">
        <title>Genome sequencing of two Neorhizobium galegae strains reveals a noeT gene responsible for the unusual acetylation of the nodulation factors.</title>
        <authorList>
            <person name="Osterman J."/>
            <person name="Marsh J."/>
            <person name="Laine P.K."/>
            <person name="Zeng Z."/>
            <person name="Alatalo E."/>
            <person name="Sullivan J.T."/>
            <person name="Young J.P."/>
            <person name="Thomas-Oates J."/>
            <person name="Paulin L."/>
            <person name="Lindstrom K."/>
        </authorList>
    </citation>
    <scope>NUCLEOTIDE SEQUENCE [LARGE SCALE GENOMIC DNA]</scope>
    <source>
        <strain evidence="2">HAMBI 1141</strain>
    </source>
</reference>
<proteinExistence type="predicted"/>
<evidence type="ECO:0000313" key="2">
    <source>
        <dbReference type="Proteomes" id="UP000028186"/>
    </source>
</evidence>
<dbReference type="KEGG" id="ngl:RG1141_CH29470"/>
<accession>A0A068T9Z8</accession>
<dbReference type="HOGENOM" id="CLU_112905_0_0_5"/>
<organism evidence="1 2">
    <name type="scientific">Neorhizobium galegae bv. officinalis bv. officinalis str. HAMBI 1141</name>
    <dbReference type="NCBI Taxonomy" id="1028801"/>
    <lineage>
        <taxon>Bacteria</taxon>
        <taxon>Pseudomonadati</taxon>
        <taxon>Pseudomonadota</taxon>
        <taxon>Alphaproteobacteria</taxon>
        <taxon>Hyphomicrobiales</taxon>
        <taxon>Rhizobiaceae</taxon>
        <taxon>Rhizobium/Agrobacterium group</taxon>
        <taxon>Neorhizobium</taxon>
    </lineage>
</organism>
<name>A0A068T9Z8_NEOGA</name>
<dbReference type="RefSeq" id="WP_157885163.1">
    <property type="nucleotide sequence ID" value="NZ_HG938355.1"/>
</dbReference>
<gene>
    <name evidence="1" type="ORF">RG1141_CH29470</name>
</gene>
<dbReference type="EMBL" id="HG938355">
    <property type="protein sequence ID" value="CDN55283.1"/>
    <property type="molecule type" value="Genomic_DNA"/>
</dbReference>